<feature type="compositionally biased region" description="Acidic residues" evidence="1">
    <location>
        <begin position="172"/>
        <end position="184"/>
    </location>
</feature>
<sequence length="450" mass="51826">MSKKFIQYNSNARKPYDQQETRLSLYEALFDLCLTKNTKIAPPLSVSIGLFKNALNDHDQRVQEYAKNTLNFLRAFTYPLQPVYTKEYAIESKAEISIVSQQATDLVLPSITDENKQNLEFGKNDLQKSEIAQYMSKEQNSLNGIEINSEQTFDQATDTSNQQATKRKFNYEDDDEDDMNEPENENVYNPKSVAKKFHPNGHFQNRSLVNGRDAENSNGDDDEEEEELDEEVISLNDQGDEEDNFEGESENEMEEDEEENDEDDEDEEQEEEEEEEEEEQESQHDKDDVQAQHVGQIEKVIEEPVVQQIIIEPEQQSDPPSEKEESSKEKSSSPSNQVAEEVKNLLKQTGDDYDDEESKEIESESLCKASQETESDVQSQEISMNKFDDEQIECEKDRTINFENGNSQATDGDENDKNEVSKVEEDESKPEDNEDFDEIKFKQMCASLNN</sequence>
<feature type="region of interest" description="Disordered" evidence="1">
    <location>
        <begin position="154"/>
        <end position="439"/>
    </location>
</feature>
<feature type="compositionally biased region" description="Polar residues" evidence="1">
    <location>
        <begin position="368"/>
        <end position="383"/>
    </location>
</feature>
<proteinExistence type="predicted"/>
<feature type="compositionally biased region" description="Acidic residues" evidence="1">
    <location>
        <begin position="424"/>
        <end position="437"/>
    </location>
</feature>
<feature type="compositionally biased region" description="Basic and acidic residues" evidence="1">
    <location>
        <begin position="320"/>
        <end position="331"/>
    </location>
</feature>
<feature type="compositionally biased region" description="Basic and acidic residues" evidence="1">
    <location>
        <begin position="281"/>
        <end position="290"/>
    </location>
</feature>
<feature type="compositionally biased region" description="Polar residues" evidence="1">
    <location>
        <begin position="154"/>
        <end position="164"/>
    </location>
</feature>
<evidence type="ECO:0000256" key="1">
    <source>
        <dbReference type="SAM" id="MobiDB-lite"/>
    </source>
</evidence>
<dbReference type="Proteomes" id="UP000276133">
    <property type="component" value="Unassembled WGS sequence"/>
</dbReference>
<feature type="compositionally biased region" description="Polar residues" evidence="1">
    <location>
        <begin position="401"/>
        <end position="410"/>
    </location>
</feature>
<comment type="caution">
    <text evidence="2">The sequence shown here is derived from an EMBL/GenBank/DDBJ whole genome shotgun (WGS) entry which is preliminary data.</text>
</comment>
<dbReference type="GO" id="GO:0006364">
    <property type="term" value="P:rRNA processing"/>
    <property type="evidence" value="ECO:0007669"/>
    <property type="project" value="TreeGrafter"/>
</dbReference>
<feature type="compositionally biased region" description="Acidic residues" evidence="1">
    <location>
        <begin position="218"/>
        <end position="280"/>
    </location>
</feature>
<reference evidence="2 3" key="1">
    <citation type="journal article" date="2018" name="Sci. Rep.">
        <title>Genomic signatures of local adaptation to the degree of environmental predictability in rotifers.</title>
        <authorList>
            <person name="Franch-Gras L."/>
            <person name="Hahn C."/>
            <person name="Garcia-Roger E.M."/>
            <person name="Carmona M.J."/>
            <person name="Serra M."/>
            <person name="Gomez A."/>
        </authorList>
    </citation>
    <scope>NUCLEOTIDE SEQUENCE [LARGE SCALE GENOMIC DNA]</scope>
    <source>
        <strain evidence="2">HYR1</strain>
    </source>
</reference>
<dbReference type="PANTHER" id="PTHR34105">
    <property type="entry name" value="PROLINE-, GLUTAMIC ACID- AND LEUCINE-RICH PROTEIN 1"/>
    <property type="match status" value="1"/>
</dbReference>
<evidence type="ECO:0000313" key="3">
    <source>
        <dbReference type="Proteomes" id="UP000276133"/>
    </source>
</evidence>
<name>A0A3M7Q9J5_BRAPC</name>
<dbReference type="AlphaFoldDB" id="A0A3M7Q9J5"/>
<gene>
    <name evidence="2" type="ORF">BpHYR1_018737</name>
</gene>
<organism evidence="2 3">
    <name type="scientific">Brachionus plicatilis</name>
    <name type="common">Marine rotifer</name>
    <name type="synonym">Brachionus muelleri</name>
    <dbReference type="NCBI Taxonomy" id="10195"/>
    <lineage>
        <taxon>Eukaryota</taxon>
        <taxon>Metazoa</taxon>
        <taxon>Spiralia</taxon>
        <taxon>Gnathifera</taxon>
        <taxon>Rotifera</taxon>
        <taxon>Eurotatoria</taxon>
        <taxon>Monogononta</taxon>
        <taxon>Pseudotrocha</taxon>
        <taxon>Ploima</taxon>
        <taxon>Brachionidae</taxon>
        <taxon>Brachionus</taxon>
    </lineage>
</organism>
<dbReference type="GO" id="GO:0005634">
    <property type="term" value="C:nucleus"/>
    <property type="evidence" value="ECO:0007669"/>
    <property type="project" value="TreeGrafter"/>
</dbReference>
<protein>
    <submittedName>
        <fullName evidence="2">Uncharacterized protein</fullName>
    </submittedName>
</protein>
<feature type="compositionally biased region" description="Low complexity" evidence="1">
    <location>
        <begin position="303"/>
        <end position="319"/>
    </location>
</feature>
<accession>A0A3M7Q9J5</accession>
<evidence type="ECO:0000313" key="2">
    <source>
        <dbReference type="EMBL" id="RNA08066.1"/>
    </source>
</evidence>
<dbReference type="EMBL" id="REGN01006866">
    <property type="protein sequence ID" value="RNA08066.1"/>
    <property type="molecule type" value="Genomic_DNA"/>
</dbReference>
<feature type="compositionally biased region" description="Basic and acidic residues" evidence="1">
    <location>
        <begin position="386"/>
        <end position="400"/>
    </location>
</feature>
<dbReference type="PANTHER" id="PTHR34105:SF1">
    <property type="entry name" value="PROLINE-, GLUTAMIC ACID- AND LEUCINE-RICH PROTEIN 1"/>
    <property type="match status" value="1"/>
</dbReference>
<keyword evidence="3" id="KW-1185">Reference proteome</keyword>